<dbReference type="GO" id="GO:0000162">
    <property type="term" value="P:L-tryptophan biosynthetic process"/>
    <property type="evidence" value="ECO:0007669"/>
    <property type="project" value="TreeGrafter"/>
</dbReference>
<sequence length="653" mass="69289">MSCAAGGAWPGDDFALFDDDAGGALLLSGYVGELVFSSTDDPRALFTAVEAAAGEGWLALRVDYEFGHRLQPKLPHPPAGRALLRAFRFSRAERLDAAGVDNLLACKLAALDDESRVAGVAELRPGLSAGEYAPAVERIRNWIRTGDCYQINFTFPIDCTLYGDPLALYAALRRRQPVRYGGFLVVGGGSVLSFSPELFFARAGARVITRPMKGTAARGASVAEDLACREALLNSAKERAENVMIVDLLRNDLGRLAAPGAVRVDALCVAEAYPSLWQMVSTVSADLPDASLGDIFAALFPCGSITGAPKLRAQQLIDELETQPRGLYTGAFGWLAPDGDCRFNVAIRTLSLPADTASQCAARDGAAPAGVAAANEGAEIASAGGDAVWPGRRARLGVGSGIVIDADPAREYAECLLKAEFLTGFDPGFELIETLRLQQPAASAPGLPRCAASTSLVYPLLGRHLERLQCSARALGFTCDLPAIEAALLALAADPQLTLASVWRVRLTLRHDGRFALSHAPLPLPPAVDLLAVVADERLDPDNYLLRHKTSARARYERALAALAGRPEVFDALFLNRRGEVCEGARSNVFVERGGVLLTPPARCGLLPGVLRAELLASGRAVESLLTLPDLLAAPRIFLGNSLRGQLPVSIGR</sequence>
<dbReference type="InterPro" id="IPR019999">
    <property type="entry name" value="Anth_synth_I-like"/>
</dbReference>
<dbReference type="OrthoDB" id="9803598at2"/>
<evidence type="ECO:0000259" key="5">
    <source>
        <dbReference type="Pfam" id="PF00425"/>
    </source>
</evidence>
<accession>A0A840G4C3</accession>
<dbReference type="PRINTS" id="PR00095">
    <property type="entry name" value="ANTSNTHASEI"/>
</dbReference>
<keyword evidence="6" id="KW-0032">Aminotransferase</keyword>
<keyword evidence="7" id="KW-1185">Reference proteome</keyword>
<dbReference type="InterPro" id="IPR018300">
    <property type="entry name" value="Aminotrans_IV_CS"/>
</dbReference>
<dbReference type="InterPro" id="IPR015890">
    <property type="entry name" value="Chorismate_C"/>
</dbReference>
<dbReference type="Gene3D" id="3.20.10.10">
    <property type="entry name" value="D-amino Acid Aminotransferase, subunit A, domain 2"/>
    <property type="match status" value="1"/>
</dbReference>
<dbReference type="SUPFAM" id="SSF56752">
    <property type="entry name" value="D-aminoacid aminotransferase-like PLP-dependent enzymes"/>
    <property type="match status" value="1"/>
</dbReference>
<evidence type="ECO:0000313" key="6">
    <source>
        <dbReference type="EMBL" id="MBB4246786.1"/>
    </source>
</evidence>
<dbReference type="PANTHER" id="PTHR11236:SF50">
    <property type="entry name" value="AMINODEOXYCHORISMATE SYNTHASE COMPONENT 1"/>
    <property type="match status" value="1"/>
</dbReference>
<dbReference type="GO" id="GO:0008696">
    <property type="term" value="F:4-amino-4-deoxychorismate lyase activity"/>
    <property type="evidence" value="ECO:0007669"/>
    <property type="project" value="UniProtKB-EC"/>
</dbReference>
<name>A0A840G4C3_RHOTE</name>
<dbReference type="PROSITE" id="PS00770">
    <property type="entry name" value="AA_TRANSFER_CLASS_4"/>
    <property type="match status" value="1"/>
</dbReference>
<keyword evidence="3 4" id="KW-0663">Pyridoxal phosphate</keyword>
<keyword evidence="6" id="KW-0456">Lyase</keyword>
<dbReference type="Proteomes" id="UP000587070">
    <property type="component" value="Unassembled WGS sequence"/>
</dbReference>
<gene>
    <name evidence="6" type="ORF">GGD90_001149</name>
</gene>
<dbReference type="EC" id="2.6.1.85" evidence="6"/>
<dbReference type="AlphaFoldDB" id="A0A840G4C3"/>
<comment type="caution">
    <text evidence="6">The sequence shown here is derived from an EMBL/GenBank/DDBJ whole genome shotgun (WGS) entry which is preliminary data.</text>
</comment>
<dbReference type="Gene3D" id="3.30.470.10">
    <property type="match status" value="1"/>
</dbReference>
<dbReference type="EMBL" id="JACIGE010000003">
    <property type="protein sequence ID" value="MBB4246786.1"/>
    <property type="molecule type" value="Genomic_DNA"/>
</dbReference>
<comment type="cofactor">
    <cofactor evidence="1 4">
        <name>pyridoxal 5'-phosphate</name>
        <dbReference type="ChEBI" id="CHEBI:597326"/>
    </cofactor>
</comment>
<dbReference type="Pfam" id="PF01063">
    <property type="entry name" value="Aminotran_4"/>
    <property type="match status" value="1"/>
</dbReference>
<organism evidence="6 7">
    <name type="scientific">Rhodocyclus tenuis</name>
    <name type="common">Rhodospirillum tenue</name>
    <dbReference type="NCBI Taxonomy" id="1066"/>
    <lineage>
        <taxon>Bacteria</taxon>
        <taxon>Pseudomonadati</taxon>
        <taxon>Pseudomonadota</taxon>
        <taxon>Betaproteobacteria</taxon>
        <taxon>Rhodocyclales</taxon>
        <taxon>Rhodocyclaceae</taxon>
        <taxon>Rhodocyclus</taxon>
    </lineage>
</organism>
<dbReference type="Gene3D" id="3.60.120.10">
    <property type="entry name" value="Anthranilate synthase"/>
    <property type="match status" value="1"/>
</dbReference>
<proteinExistence type="inferred from homology"/>
<keyword evidence="6" id="KW-0808">Transferase</keyword>
<evidence type="ECO:0000256" key="2">
    <source>
        <dbReference type="ARBA" id="ARBA00009320"/>
    </source>
</evidence>
<dbReference type="InterPro" id="IPR036038">
    <property type="entry name" value="Aminotransferase-like"/>
</dbReference>
<evidence type="ECO:0000313" key="7">
    <source>
        <dbReference type="Proteomes" id="UP000587070"/>
    </source>
</evidence>
<reference evidence="6 7" key="1">
    <citation type="submission" date="2020-08" db="EMBL/GenBank/DDBJ databases">
        <title>Genome sequencing of Purple Non-Sulfur Bacteria from various extreme environments.</title>
        <authorList>
            <person name="Mayer M."/>
        </authorList>
    </citation>
    <scope>NUCLEOTIDE SEQUENCE [LARGE SCALE GENOMIC DNA]</scope>
    <source>
        <strain evidence="6 7">2761</strain>
    </source>
</reference>
<evidence type="ECO:0000256" key="4">
    <source>
        <dbReference type="RuleBase" id="RU004516"/>
    </source>
</evidence>
<dbReference type="SUPFAM" id="SSF56322">
    <property type="entry name" value="ADC synthase"/>
    <property type="match status" value="1"/>
</dbReference>
<dbReference type="InterPro" id="IPR001544">
    <property type="entry name" value="Aminotrans_IV"/>
</dbReference>
<dbReference type="GO" id="GO:0046820">
    <property type="term" value="F:4-amino-4-deoxychorismate synthase activity"/>
    <property type="evidence" value="ECO:0007669"/>
    <property type="project" value="UniProtKB-EC"/>
</dbReference>
<dbReference type="EC" id="4.1.3.38" evidence="6"/>
<dbReference type="InterPro" id="IPR005801">
    <property type="entry name" value="ADC_synthase"/>
</dbReference>
<feature type="domain" description="Chorismate-utilising enzyme C-terminal" evidence="5">
    <location>
        <begin position="131"/>
        <end position="357"/>
    </location>
</feature>
<dbReference type="PANTHER" id="PTHR11236">
    <property type="entry name" value="AMINOBENZOATE/ANTHRANILATE SYNTHASE"/>
    <property type="match status" value="1"/>
</dbReference>
<evidence type="ECO:0000256" key="1">
    <source>
        <dbReference type="ARBA" id="ARBA00001933"/>
    </source>
</evidence>
<dbReference type="RefSeq" id="WP_153115294.1">
    <property type="nucleotide sequence ID" value="NZ_JACIGE010000003.1"/>
</dbReference>
<dbReference type="Pfam" id="PF00425">
    <property type="entry name" value="Chorismate_bind"/>
    <property type="match status" value="1"/>
</dbReference>
<protein>
    <submittedName>
        <fullName evidence="6">Para-aminobenzoate synthetase/4-amino-4-deoxychorismate lyase</fullName>
        <ecNumber evidence="6">2.6.1.85</ecNumber>
        <ecNumber evidence="6">4.1.3.38</ecNumber>
    </submittedName>
</protein>
<evidence type="ECO:0000256" key="3">
    <source>
        <dbReference type="ARBA" id="ARBA00022898"/>
    </source>
</evidence>
<dbReference type="InterPro" id="IPR043131">
    <property type="entry name" value="BCAT-like_N"/>
</dbReference>
<comment type="similarity">
    <text evidence="2">Belongs to the class-IV pyridoxal-phosphate-dependent aminotransferase family.</text>
</comment>
<dbReference type="InterPro" id="IPR043132">
    <property type="entry name" value="BCAT-like_C"/>
</dbReference>